<dbReference type="InterPro" id="IPR006080">
    <property type="entry name" value="Beta/alpha-defensin_C"/>
</dbReference>
<dbReference type="Gene3D" id="3.10.360.10">
    <property type="entry name" value="Antimicrobial Peptide, Beta-defensin 2, Chain A"/>
    <property type="match status" value="1"/>
</dbReference>
<dbReference type="SUPFAM" id="SSF57392">
    <property type="entry name" value="Defensin-like"/>
    <property type="match status" value="1"/>
</dbReference>
<evidence type="ECO:0000259" key="7">
    <source>
        <dbReference type="SMART" id="SM00048"/>
    </source>
</evidence>
<sequence length="44" mass="4920">FTQGVRNAPSCFRNRGVCVLFSCPGSLRVIGTCFRAPVKCCRRR</sequence>
<keyword evidence="6" id="KW-1015">Disulfide bond</keyword>
<dbReference type="Pfam" id="PF00711">
    <property type="entry name" value="Defensin_beta"/>
    <property type="match status" value="1"/>
</dbReference>
<feature type="non-terminal residue" evidence="8">
    <location>
        <position position="1"/>
    </location>
</feature>
<proteinExistence type="predicted"/>
<dbReference type="InterPro" id="IPR001855">
    <property type="entry name" value="Defensin_beta-like"/>
</dbReference>
<evidence type="ECO:0000256" key="3">
    <source>
        <dbReference type="ARBA" id="ARBA00022529"/>
    </source>
</evidence>
<keyword evidence="5" id="KW-0044">Antibiotic</keyword>
<dbReference type="EMBL" id="VCEA01017923">
    <property type="protein sequence ID" value="KAB0336680.1"/>
    <property type="molecule type" value="Genomic_DNA"/>
</dbReference>
<evidence type="ECO:0000256" key="6">
    <source>
        <dbReference type="ARBA" id="ARBA00023157"/>
    </source>
</evidence>
<dbReference type="GO" id="GO:0005576">
    <property type="term" value="C:extracellular region"/>
    <property type="evidence" value="ECO:0007669"/>
    <property type="project" value="UniProtKB-SubCell"/>
</dbReference>
<evidence type="ECO:0000256" key="2">
    <source>
        <dbReference type="ARBA" id="ARBA00022525"/>
    </source>
</evidence>
<keyword evidence="3" id="KW-0929">Antimicrobial</keyword>
<evidence type="ECO:0000313" key="9">
    <source>
        <dbReference type="Proteomes" id="UP000326458"/>
    </source>
</evidence>
<comment type="caution">
    <text evidence="8">The sequence shown here is derived from an EMBL/GenBank/DDBJ whole genome shotgun (WGS) entry which is preliminary data.</text>
</comment>
<keyword evidence="2" id="KW-0964">Secreted</keyword>
<evidence type="ECO:0000256" key="1">
    <source>
        <dbReference type="ARBA" id="ARBA00004613"/>
    </source>
</evidence>
<comment type="subcellular location">
    <subcellularLocation>
        <location evidence="1">Secreted</location>
    </subcellularLocation>
</comment>
<evidence type="ECO:0000256" key="5">
    <source>
        <dbReference type="ARBA" id="ARBA00023022"/>
    </source>
</evidence>
<name>A0A5N3UK61_MUNMU</name>
<dbReference type="GO" id="GO:0042742">
    <property type="term" value="P:defense response to bacterium"/>
    <property type="evidence" value="ECO:0007669"/>
    <property type="project" value="UniProtKB-KW"/>
</dbReference>
<protein>
    <recommendedName>
        <fullName evidence="7">Beta/alpha-defensin C-terminal domain-containing protein</fullName>
    </recommendedName>
</protein>
<gene>
    <name evidence="8" type="ORF">FD754_025567</name>
</gene>
<dbReference type="FunFam" id="3.10.360.10:FF:000001">
    <property type="entry name" value="Beta-defensin 1"/>
    <property type="match status" value="1"/>
</dbReference>
<dbReference type="SMART" id="SM00048">
    <property type="entry name" value="DEFSN"/>
    <property type="match status" value="1"/>
</dbReference>
<dbReference type="Proteomes" id="UP000326458">
    <property type="component" value="Unassembled WGS sequence"/>
</dbReference>
<accession>A0A5N3UK61</accession>
<keyword evidence="9" id="KW-1185">Reference proteome</keyword>
<evidence type="ECO:0000256" key="4">
    <source>
        <dbReference type="ARBA" id="ARBA00022940"/>
    </source>
</evidence>
<evidence type="ECO:0000313" key="8">
    <source>
        <dbReference type="EMBL" id="KAB0336680.1"/>
    </source>
</evidence>
<keyword evidence="4" id="KW-0211">Defensin</keyword>
<dbReference type="AlphaFoldDB" id="A0A5N3UK61"/>
<organism evidence="8 9">
    <name type="scientific">Muntiacus muntjak</name>
    <name type="common">Barking deer</name>
    <name type="synonym">Indian muntjac</name>
    <dbReference type="NCBI Taxonomy" id="9888"/>
    <lineage>
        <taxon>Eukaryota</taxon>
        <taxon>Metazoa</taxon>
        <taxon>Chordata</taxon>
        <taxon>Craniata</taxon>
        <taxon>Vertebrata</taxon>
        <taxon>Euteleostomi</taxon>
        <taxon>Mammalia</taxon>
        <taxon>Eutheria</taxon>
        <taxon>Laurasiatheria</taxon>
        <taxon>Artiodactyla</taxon>
        <taxon>Ruminantia</taxon>
        <taxon>Pecora</taxon>
        <taxon>Cervidae</taxon>
        <taxon>Muntiacinae</taxon>
        <taxon>Muntiacus</taxon>
    </lineage>
</organism>
<feature type="domain" description="Beta/alpha-defensin C-terminal" evidence="7">
    <location>
        <begin position="11"/>
        <end position="41"/>
    </location>
</feature>
<reference evidence="8 9" key="1">
    <citation type="submission" date="2019-06" db="EMBL/GenBank/DDBJ databases">
        <title>Discovery of a novel chromosome fission-fusion reversal in muntjac.</title>
        <authorList>
            <person name="Mudd A.B."/>
            <person name="Bredeson J.V."/>
            <person name="Baum R."/>
            <person name="Hockemeyer D."/>
            <person name="Rokhsar D.S."/>
        </authorList>
    </citation>
    <scope>NUCLEOTIDE SEQUENCE [LARGE SCALE GENOMIC DNA]</scope>
    <source>
        <strain evidence="8">UTSW_UCB_Mm</strain>
        <tissue evidence="8">Fibroblast cell line</tissue>
    </source>
</reference>